<feature type="domain" description="Aminotransferase class I/classII large" evidence="5">
    <location>
        <begin position="44"/>
        <end position="380"/>
    </location>
</feature>
<keyword evidence="4" id="KW-0663">Pyridoxal phosphate</keyword>
<evidence type="ECO:0000256" key="2">
    <source>
        <dbReference type="ARBA" id="ARBA00022576"/>
    </source>
</evidence>
<evidence type="ECO:0000256" key="1">
    <source>
        <dbReference type="ARBA" id="ARBA00001933"/>
    </source>
</evidence>
<dbReference type="Pfam" id="PF00155">
    <property type="entry name" value="Aminotran_1_2"/>
    <property type="match status" value="1"/>
</dbReference>
<organism evidence="6 7">
    <name type="scientific">Paenibacillus brasilensis</name>
    <dbReference type="NCBI Taxonomy" id="128574"/>
    <lineage>
        <taxon>Bacteria</taxon>
        <taxon>Bacillati</taxon>
        <taxon>Bacillota</taxon>
        <taxon>Bacilli</taxon>
        <taxon>Bacillales</taxon>
        <taxon>Paenibacillaceae</taxon>
        <taxon>Paenibacillus</taxon>
    </lineage>
</organism>
<dbReference type="InterPro" id="IPR015422">
    <property type="entry name" value="PyrdxlP-dep_Trfase_small"/>
</dbReference>
<comment type="caution">
    <text evidence="6">The sequence shown here is derived from an EMBL/GenBank/DDBJ whole genome shotgun (WGS) entry which is preliminary data.</text>
</comment>
<reference evidence="6 7" key="1">
    <citation type="submission" date="2023-07" db="EMBL/GenBank/DDBJ databases">
        <title>Genomic Encyclopedia of Type Strains, Phase IV (KMG-IV): sequencing the most valuable type-strain genomes for metagenomic binning, comparative biology and taxonomic classification.</title>
        <authorList>
            <person name="Goeker M."/>
        </authorList>
    </citation>
    <scope>NUCLEOTIDE SEQUENCE [LARGE SCALE GENOMIC DNA]</scope>
    <source>
        <strain evidence="6 7">DSM 14914</strain>
    </source>
</reference>
<dbReference type="CDD" id="cd00609">
    <property type="entry name" value="AAT_like"/>
    <property type="match status" value="1"/>
</dbReference>
<keyword evidence="2 6" id="KW-0032">Aminotransferase</keyword>
<evidence type="ECO:0000259" key="5">
    <source>
        <dbReference type="Pfam" id="PF00155"/>
    </source>
</evidence>
<dbReference type="SUPFAM" id="SSF53383">
    <property type="entry name" value="PLP-dependent transferases"/>
    <property type="match status" value="1"/>
</dbReference>
<gene>
    <name evidence="6" type="ORF">QOZ95_000977</name>
</gene>
<name>A0ABU0KTR2_9BACL</name>
<comment type="cofactor">
    <cofactor evidence="1">
        <name>pyridoxal 5'-phosphate</name>
        <dbReference type="ChEBI" id="CHEBI:597326"/>
    </cofactor>
</comment>
<dbReference type="InterPro" id="IPR015421">
    <property type="entry name" value="PyrdxlP-dep_Trfase_major"/>
</dbReference>
<sequence>MIPWNNLYSERSRLTHSNLVSGSSDFSIQLAAGYPDPSLFPLQELHAVTAAFSDMNDTSVLQYNSPGGFEPLREVISEKSRKTSLSNILVTHGSQQGLDLLAKLLLNRGDTVIVEAPTFHGALWVFESAEAKVVSIPVDSQGMDVDALENYLRSHSGVNQPKLIYTIPTFHNPTGATMPLERRLELIRISETYSIPIVEDAPYNELWFDSEPPPTLLDLGDTGQVLHLGTFSKTLCPSFRVGWLTAPEEVISKCLHFKHIADTCSNGFIQQVVHRLHLNGHLQNNIQRAQKLYRSKRDALTDAVKRIRSDDLGYHEPQGGFFAWLELGTFISGELLQEEARKRGVLIAASPMFYLGREGASSACRITFSYPTESEISKGIHILGEIIKNHKVRDGVVWKT</sequence>
<dbReference type="Gene3D" id="3.40.640.10">
    <property type="entry name" value="Type I PLP-dependent aspartate aminotransferase-like (Major domain)"/>
    <property type="match status" value="1"/>
</dbReference>
<dbReference type="RefSeq" id="WP_152380892.1">
    <property type="nucleotide sequence ID" value="NZ_CP045298.1"/>
</dbReference>
<evidence type="ECO:0000256" key="3">
    <source>
        <dbReference type="ARBA" id="ARBA00022679"/>
    </source>
</evidence>
<dbReference type="Gene3D" id="3.90.1150.10">
    <property type="entry name" value="Aspartate Aminotransferase, domain 1"/>
    <property type="match status" value="1"/>
</dbReference>
<dbReference type="PANTHER" id="PTHR42790">
    <property type="entry name" value="AMINOTRANSFERASE"/>
    <property type="match status" value="1"/>
</dbReference>
<protein>
    <submittedName>
        <fullName evidence="6">2-aminoadipate transaminase</fullName>
        <ecNumber evidence="6">2.6.1.-</ecNumber>
    </submittedName>
</protein>
<dbReference type="InterPro" id="IPR015424">
    <property type="entry name" value="PyrdxlP-dep_Trfase"/>
</dbReference>
<dbReference type="EMBL" id="JAUSWA010000004">
    <property type="protein sequence ID" value="MDQ0492827.1"/>
    <property type="molecule type" value="Genomic_DNA"/>
</dbReference>
<evidence type="ECO:0000313" key="7">
    <source>
        <dbReference type="Proteomes" id="UP001242811"/>
    </source>
</evidence>
<keyword evidence="7" id="KW-1185">Reference proteome</keyword>
<dbReference type="InterPro" id="IPR004839">
    <property type="entry name" value="Aminotransferase_I/II_large"/>
</dbReference>
<proteinExistence type="predicted"/>
<evidence type="ECO:0000313" key="6">
    <source>
        <dbReference type="EMBL" id="MDQ0492827.1"/>
    </source>
</evidence>
<dbReference type="EC" id="2.6.1.-" evidence="6"/>
<accession>A0ABU0KTR2</accession>
<dbReference type="PANTHER" id="PTHR42790:SF19">
    <property type="entry name" value="KYNURENINE_ALPHA-AMINOADIPATE AMINOTRANSFERASE, MITOCHONDRIAL"/>
    <property type="match status" value="1"/>
</dbReference>
<dbReference type="InterPro" id="IPR050859">
    <property type="entry name" value="Class-I_PLP-dep_aminotransf"/>
</dbReference>
<dbReference type="GO" id="GO:0008483">
    <property type="term" value="F:transaminase activity"/>
    <property type="evidence" value="ECO:0007669"/>
    <property type="project" value="UniProtKB-KW"/>
</dbReference>
<dbReference type="Proteomes" id="UP001242811">
    <property type="component" value="Unassembled WGS sequence"/>
</dbReference>
<keyword evidence="3 6" id="KW-0808">Transferase</keyword>
<evidence type="ECO:0000256" key="4">
    <source>
        <dbReference type="ARBA" id="ARBA00022898"/>
    </source>
</evidence>